<feature type="region of interest" description="Disordered" evidence="7">
    <location>
        <begin position="23"/>
        <end position="48"/>
    </location>
</feature>
<dbReference type="InParanoid" id="A0A7C8MZL6"/>
<dbReference type="OrthoDB" id="10257314at2759"/>
<organism evidence="9 10">
    <name type="scientific">Xylaria multiplex</name>
    <dbReference type="NCBI Taxonomy" id="323545"/>
    <lineage>
        <taxon>Eukaryota</taxon>
        <taxon>Fungi</taxon>
        <taxon>Dikarya</taxon>
        <taxon>Ascomycota</taxon>
        <taxon>Pezizomycotina</taxon>
        <taxon>Sordariomycetes</taxon>
        <taxon>Xylariomycetidae</taxon>
        <taxon>Xylariales</taxon>
        <taxon>Xylariaceae</taxon>
        <taxon>Xylaria</taxon>
    </lineage>
</organism>
<dbReference type="Gene3D" id="3.60.130.10">
    <property type="entry name" value="Clavaminate synthase-like"/>
    <property type="match status" value="1"/>
</dbReference>
<accession>A0A7C8MZL6</accession>
<reference evidence="9 10" key="1">
    <citation type="submission" date="2019-12" db="EMBL/GenBank/DDBJ databases">
        <title>Draft genome sequence of the ascomycete Xylaria multiplex DSM 110363.</title>
        <authorList>
            <person name="Buettner E."/>
            <person name="Kellner H."/>
        </authorList>
    </citation>
    <scope>NUCLEOTIDE SEQUENCE [LARGE SCALE GENOMIC DNA]</scope>
    <source>
        <strain evidence="9 10">DSM 110363</strain>
    </source>
</reference>
<dbReference type="InterPro" id="IPR042098">
    <property type="entry name" value="TauD-like_sf"/>
</dbReference>
<evidence type="ECO:0000256" key="4">
    <source>
        <dbReference type="ARBA" id="ARBA00022964"/>
    </source>
</evidence>
<dbReference type="GO" id="GO:0005737">
    <property type="term" value="C:cytoplasm"/>
    <property type="evidence" value="ECO:0007669"/>
    <property type="project" value="TreeGrafter"/>
</dbReference>
<dbReference type="Pfam" id="PF02668">
    <property type="entry name" value="TauD"/>
    <property type="match status" value="1"/>
</dbReference>
<dbReference type="AlphaFoldDB" id="A0A7C8MZL6"/>
<evidence type="ECO:0000313" key="9">
    <source>
        <dbReference type="EMBL" id="KAF2973391.1"/>
    </source>
</evidence>
<keyword evidence="5" id="KW-0560">Oxidoreductase</keyword>
<dbReference type="GO" id="GO:0046872">
    <property type="term" value="F:metal ion binding"/>
    <property type="evidence" value="ECO:0007669"/>
    <property type="project" value="UniProtKB-KW"/>
</dbReference>
<evidence type="ECO:0000256" key="1">
    <source>
        <dbReference type="ARBA" id="ARBA00001954"/>
    </source>
</evidence>
<protein>
    <recommendedName>
        <fullName evidence="8">TauD/TfdA-like domain-containing protein</fullName>
    </recommendedName>
</protein>
<keyword evidence="4" id="KW-0223">Dioxygenase</keyword>
<comment type="cofactor">
    <cofactor evidence="1">
        <name>Fe(2+)</name>
        <dbReference type="ChEBI" id="CHEBI:29033"/>
    </cofactor>
</comment>
<dbReference type="GO" id="GO:0016706">
    <property type="term" value="F:2-oxoglutarate-dependent dioxygenase activity"/>
    <property type="evidence" value="ECO:0007669"/>
    <property type="project" value="TreeGrafter"/>
</dbReference>
<dbReference type="EMBL" id="WUBL01000001">
    <property type="protein sequence ID" value="KAF2973391.1"/>
    <property type="molecule type" value="Genomic_DNA"/>
</dbReference>
<name>A0A7C8MZL6_9PEZI</name>
<keyword evidence="3" id="KW-0479">Metal-binding</keyword>
<proteinExistence type="inferred from homology"/>
<evidence type="ECO:0000256" key="3">
    <source>
        <dbReference type="ARBA" id="ARBA00022723"/>
    </source>
</evidence>
<evidence type="ECO:0000259" key="8">
    <source>
        <dbReference type="Pfam" id="PF02668"/>
    </source>
</evidence>
<dbReference type="FunFam" id="3.60.130.10:FF:000005">
    <property type="entry name" value="TfdA family taurine dioxygenase"/>
    <property type="match status" value="1"/>
</dbReference>
<evidence type="ECO:0000313" key="10">
    <source>
        <dbReference type="Proteomes" id="UP000481858"/>
    </source>
</evidence>
<evidence type="ECO:0000256" key="2">
    <source>
        <dbReference type="ARBA" id="ARBA00005896"/>
    </source>
</evidence>
<comment type="caution">
    <text evidence="9">The sequence shown here is derived from an EMBL/GenBank/DDBJ whole genome shotgun (WGS) entry which is preliminary data.</text>
</comment>
<keyword evidence="10" id="KW-1185">Reference proteome</keyword>
<dbReference type="InterPro" id="IPR051323">
    <property type="entry name" value="AtsK-like"/>
</dbReference>
<dbReference type="SUPFAM" id="SSF51197">
    <property type="entry name" value="Clavaminate synthase-like"/>
    <property type="match status" value="1"/>
</dbReference>
<dbReference type="Proteomes" id="UP000481858">
    <property type="component" value="Unassembled WGS sequence"/>
</dbReference>
<feature type="domain" description="TauD/TfdA-like" evidence="8">
    <location>
        <begin position="74"/>
        <end position="374"/>
    </location>
</feature>
<sequence>MSPSATETVVPVVETLKQKVVPETKVTPEKAPEDTNGGAVGSSPIPDAYALPKLETNHREPLKLSGALEQFKYFDSTPIIGREFVDVDLAEWLRAPNSDELLRDLAITVSRRGVVFFRKQDNITNDLQKELVQRLGELSGKPKTSGLHIHPIINASRDRGGQDHEISVISSEQNRRLYKKFRQVQGAHNKPQTRRQEWHSDITFEPIPSDYALLRLIELPSTGGDTLWASGYDVYDRLSQPVQKFLEGLTSYCAQPAFNQSAADNGFDIYSGERGAPENVGEVLEAHHPVIRTNPVTGWKSVFAVGSHVQRIEGLTDDESKHFLSWFVKLIVENHDLQVRNRWQNINDLAIWDNRSVYHAATPDYQEAFGEREGSRAVSLGERPYFDPQSTGRKESLAKEGVPLWPYEVIDVSGTTSNSLDRTMNLDSVARMGLEQMRLDTRNLNPLPQPIPKEDVVAAQNPDPNAGQRDLCCRCLSSEETEPPTKGYRIIDGRQYHAEWCNADYCIPNDTDANNFLDLMHRAIKTLNEQKLPNFASASALYASTKKRALDIGCGTGQRNGRCMSVVEDGIIVPILREVGFGAEQEVVAYCALTPAGLLGRHHDAAVFARTAFATDLKGRLYLHPRAAELHIPARYQL</sequence>
<evidence type="ECO:0000256" key="7">
    <source>
        <dbReference type="SAM" id="MobiDB-lite"/>
    </source>
</evidence>
<keyword evidence="6" id="KW-0408">Iron</keyword>
<gene>
    <name evidence="9" type="ORF">GQX73_g185</name>
</gene>
<evidence type="ECO:0000256" key="5">
    <source>
        <dbReference type="ARBA" id="ARBA00023002"/>
    </source>
</evidence>
<dbReference type="PANTHER" id="PTHR30468">
    <property type="entry name" value="ALPHA-KETOGLUTARATE-DEPENDENT SULFONATE DIOXYGENASE"/>
    <property type="match status" value="1"/>
</dbReference>
<dbReference type="InterPro" id="IPR003819">
    <property type="entry name" value="TauD/TfdA-like"/>
</dbReference>
<evidence type="ECO:0000256" key="6">
    <source>
        <dbReference type="ARBA" id="ARBA00023004"/>
    </source>
</evidence>
<comment type="similarity">
    <text evidence="2">Belongs to the TfdA dioxygenase family.</text>
</comment>
<feature type="compositionally biased region" description="Basic and acidic residues" evidence="7">
    <location>
        <begin position="23"/>
        <end position="33"/>
    </location>
</feature>
<dbReference type="PANTHER" id="PTHR30468:SF10">
    <property type="entry name" value="TAUD_TFDA-LIKE DOMAIN-CONTAINING PROTEIN"/>
    <property type="match status" value="1"/>
</dbReference>